<dbReference type="PANTHER" id="PTHR30213:SF0">
    <property type="entry name" value="UPF0761 MEMBRANE PROTEIN YIHY"/>
    <property type="match status" value="1"/>
</dbReference>
<keyword evidence="5 7" id="KW-0472">Membrane</keyword>
<feature type="transmembrane region" description="Helical" evidence="7">
    <location>
        <begin position="141"/>
        <end position="166"/>
    </location>
</feature>
<dbReference type="NCBIfam" id="TIGR00765">
    <property type="entry name" value="yihY_not_rbn"/>
    <property type="match status" value="1"/>
</dbReference>
<proteinExistence type="predicted"/>
<evidence type="ECO:0000256" key="7">
    <source>
        <dbReference type="SAM" id="Phobius"/>
    </source>
</evidence>
<protein>
    <submittedName>
        <fullName evidence="8">YihY/virulence factor BrkB family protein</fullName>
    </submittedName>
</protein>
<feature type="transmembrane region" description="Helical" evidence="7">
    <location>
        <begin position="250"/>
        <end position="273"/>
    </location>
</feature>
<feature type="transmembrane region" description="Helical" evidence="7">
    <location>
        <begin position="26"/>
        <end position="52"/>
    </location>
</feature>
<keyword evidence="3 7" id="KW-0812">Transmembrane</keyword>
<organism evidence="8 9">
    <name type="scientific">Gryllotalpicola kribbensis</name>
    <dbReference type="NCBI Taxonomy" id="993084"/>
    <lineage>
        <taxon>Bacteria</taxon>
        <taxon>Bacillati</taxon>
        <taxon>Actinomycetota</taxon>
        <taxon>Actinomycetes</taxon>
        <taxon>Micrococcales</taxon>
        <taxon>Microbacteriaceae</taxon>
        <taxon>Gryllotalpicola</taxon>
    </lineage>
</organism>
<keyword evidence="2" id="KW-1003">Cell membrane</keyword>
<evidence type="ECO:0000256" key="2">
    <source>
        <dbReference type="ARBA" id="ARBA00022475"/>
    </source>
</evidence>
<dbReference type="InterPro" id="IPR017039">
    <property type="entry name" value="Virul_fac_BrkB"/>
</dbReference>
<comment type="subcellular location">
    <subcellularLocation>
        <location evidence="1">Cell membrane</location>
        <topology evidence="1">Multi-pass membrane protein</topology>
    </subcellularLocation>
</comment>
<dbReference type="PANTHER" id="PTHR30213">
    <property type="entry name" value="INNER MEMBRANE PROTEIN YHJD"/>
    <property type="match status" value="1"/>
</dbReference>
<dbReference type="Pfam" id="PF03631">
    <property type="entry name" value="Virul_fac_BrkB"/>
    <property type="match status" value="1"/>
</dbReference>
<evidence type="ECO:0000313" key="9">
    <source>
        <dbReference type="Proteomes" id="UP001500213"/>
    </source>
</evidence>
<evidence type="ECO:0000256" key="6">
    <source>
        <dbReference type="SAM" id="MobiDB-lite"/>
    </source>
</evidence>
<name>A0ABP8AIA4_9MICO</name>
<feature type="transmembrane region" description="Helical" evidence="7">
    <location>
        <begin position="178"/>
        <end position="202"/>
    </location>
</feature>
<evidence type="ECO:0000256" key="1">
    <source>
        <dbReference type="ARBA" id="ARBA00004651"/>
    </source>
</evidence>
<feature type="region of interest" description="Disordered" evidence="6">
    <location>
        <begin position="325"/>
        <end position="361"/>
    </location>
</feature>
<evidence type="ECO:0000313" key="8">
    <source>
        <dbReference type="EMBL" id="GAA4184373.1"/>
    </source>
</evidence>
<dbReference type="Proteomes" id="UP001500213">
    <property type="component" value="Unassembled WGS sequence"/>
</dbReference>
<gene>
    <name evidence="8" type="ORF">GCM10022288_04990</name>
</gene>
<evidence type="ECO:0000256" key="5">
    <source>
        <dbReference type="ARBA" id="ARBA00023136"/>
    </source>
</evidence>
<accession>A0ABP8AIA4</accession>
<dbReference type="EMBL" id="BAABBX010000004">
    <property type="protein sequence ID" value="GAA4184373.1"/>
    <property type="molecule type" value="Genomic_DNA"/>
</dbReference>
<feature type="transmembrane region" description="Helical" evidence="7">
    <location>
        <begin position="214"/>
        <end position="238"/>
    </location>
</feature>
<sequence length="361" mass="39419">MPQPSAWRYALRRAIHVLLVERVVDISATLAFFSVLSVFPALLAVFGIFGLVGRGERTADELLAVVRRVAPRELVAPLRSTIEHLASVGGSGAGIGVGTAAALVVAIWTASRYVAAFSGALNRLYGVQEGRRYWKYRLVQLAITLAVVTLTALVLFVLLFSGPILGPAGIASLGDAAFAVWAVARWVIAAAAMVVVIVLLYWGTPNIRQPRLRWMTTGGVTALVLMAAASACFVLYVTHFSTFHREYGTLAGFVVFLVWLWLMNLMLLFGAAFDVELERVRELRAGEDATRRVRLPLRDDRRIESLRRRDDELAAYAVRFLPTRYEPPARGGGVALGAGDDHGGRHEARAAADLVDDRRDP</sequence>
<keyword evidence="4 7" id="KW-1133">Transmembrane helix</keyword>
<comment type="caution">
    <text evidence="8">The sequence shown here is derived from an EMBL/GenBank/DDBJ whole genome shotgun (WGS) entry which is preliminary data.</text>
</comment>
<dbReference type="RefSeq" id="WP_344773468.1">
    <property type="nucleotide sequence ID" value="NZ_BAABBX010000004.1"/>
</dbReference>
<keyword evidence="9" id="KW-1185">Reference proteome</keyword>
<feature type="compositionally biased region" description="Basic and acidic residues" evidence="6">
    <location>
        <begin position="339"/>
        <end position="361"/>
    </location>
</feature>
<reference evidence="9" key="1">
    <citation type="journal article" date="2019" name="Int. J. Syst. Evol. Microbiol.">
        <title>The Global Catalogue of Microorganisms (GCM) 10K type strain sequencing project: providing services to taxonomists for standard genome sequencing and annotation.</title>
        <authorList>
            <consortium name="The Broad Institute Genomics Platform"/>
            <consortium name="The Broad Institute Genome Sequencing Center for Infectious Disease"/>
            <person name="Wu L."/>
            <person name="Ma J."/>
        </authorList>
    </citation>
    <scope>NUCLEOTIDE SEQUENCE [LARGE SCALE GENOMIC DNA]</scope>
    <source>
        <strain evidence="9">JCM 17593</strain>
    </source>
</reference>
<evidence type="ECO:0000256" key="4">
    <source>
        <dbReference type="ARBA" id="ARBA00022989"/>
    </source>
</evidence>
<evidence type="ECO:0000256" key="3">
    <source>
        <dbReference type="ARBA" id="ARBA00022692"/>
    </source>
</evidence>